<dbReference type="Gene3D" id="3.40.50.300">
    <property type="entry name" value="P-loop containing nucleotide triphosphate hydrolases"/>
    <property type="match status" value="2"/>
</dbReference>
<dbReference type="SMART" id="SM00487">
    <property type="entry name" value="DEXDc"/>
    <property type="match status" value="1"/>
</dbReference>
<evidence type="ECO:0000313" key="8">
    <source>
        <dbReference type="Proteomes" id="UP001492380"/>
    </source>
</evidence>
<comment type="function">
    <text evidence="5">RNA helicase.</text>
</comment>
<evidence type="ECO:0000256" key="5">
    <source>
        <dbReference type="RuleBase" id="RU365068"/>
    </source>
</evidence>
<keyword evidence="2 5" id="KW-0378">Hydrolase</keyword>
<dbReference type="Proteomes" id="UP001492380">
    <property type="component" value="Unassembled WGS sequence"/>
</dbReference>
<evidence type="ECO:0000259" key="6">
    <source>
        <dbReference type="PROSITE" id="PS51194"/>
    </source>
</evidence>
<evidence type="ECO:0000256" key="2">
    <source>
        <dbReference type="ARBA" id="ARBA00022801"/>
    </source>
</evidence>
<dbReference type="SUPFAM" id="SSF52540">
    <property type="entry name" value="P-loop containing nucleoside triphosphate hydrolases"/>
    <property type="match status" value="1"/>
</dbReference>
<keyword evidence="5" id="KW-0347">Helicase</keyword>
<dbReference type="InterPro" id="IPR014001">
    <property type="entry name" value="Helicase_ATP-bd"/>
</dbReference>
<keyword evidence="8" id="KW-1185">Reference proteome</keyword>
<protein>
    <recommendedName>
        <fullName evidence="5">ATP-dependent RNA helicase</fullName>
        <ecNumber evidence="5">3.6.4.13</ecNumber>
    </recommendedName>
</protein>
<dbReference type="Pfam" id="PF00271">
    <property type="entry name" value="Helicase_C"/>
    <property type="match status" value="1"/>
</dbReference>
<comment type="caution">
    <text evidence="7">The sequence shown here is derived from an EMBL/GenBank/DDBJ whole genome shotgun (WGS) entry which is preliminary data.</text>
</comment>
<keyword evidence="3 5" id="KW-0067">ATP-binding</keyword>
<evidence type="ECO:0000256" key="3">
    <source>
        <dbReference type="ARBA" id="ARBA00022840"/>
    </source>
</evidence>
<feature type="domain" description="Helicase C-terminal" evidence="6">
    <location>
        <begin position="393"/>
        <end position="555"/>
    </location>
</feature>
<keyword evidence="4 5" id="KW-0694">RNA-binding</keyword>
<dbReference type="InterPro" id="IPR027417">
    <property type="entry name" value="P-loop_NTPase"/>
</dbReference>
<dbReference type="EC" id="3.6.4.13" evidence="5"/>
<evidence type="ECO:0000313" key="7">
    <source>
        <dbReference type="EMBL" id="KAK8239996.1"/>
    </source>
</evidence>
<dbReference type="PANTHER" id="PTHR24031">
    <property type="entry name" value="RNA HELICASE"/>
    <property type="match status" value="1"/>
</dbReference>
<organism evidence="7 8">
    <name type="scientific">Phyllosticta capitalensis</name>
    <dbReference type="NCBI Taxonomy" id="121624"/>
    <lineage>
        <taxon>Eukaryota</taxon>
        <taxon>Fungi</taxon>
        <taxon>Dikarya</taxon>
        <taxon>Ascomycota</taxon>
        <taxon>Pezizomycotina</taxon>
        <taxon>Dothideomycetes</taxon>
        <taxon>Dothideomycetes incertae sedis</taxon>
        <taxon>Botryosphaeriales</taxon>
        <taxon>Phyllostictaceae</taxon>
        <taxon>Phyllosticta</taxon>
    </lineage>
</organism>
<dbReference type="Pfam" id="PF00270">
    <property type="entry name" value="DEAD"/>
    <property type="match status" value="1"/>
</dbReference>
<reference evidence="7 8" key="1">
    <citation type="submission" date="2024-04" db="EMBL/GenBank/DDBJ databases">
        <title>Phyllosticta paracitricarpa is synonymous to the EU quarantine fungus P. citricarpa based on phylogenomic analyses.</title>
        <authorList>
            <consortium name="Lawrence Berkeley National Laboratory"/>
            <person name="Van Ingen-Buijs V.A."/>
            <person name="Van Westerhoven A.C."/>
            <person name="Haridas S."/>
            <person name="Skiadas P."/>
            <person name="Martin F."/>
            <person name="Groenewald J.Z."/>
            <person name="Crous P.W."/>
            <person name="Seidl M.F."/>
        </authorList>
    </citation>
    <scope>NUCLEOTIDE SEQUENCE [LARGE SCALE GENOMIC DNA]</scope>
    <source>
        <strain evidence="7 8">CBS 123374</strain>
    </source>
</reference>
<name>A0ABR1YUY1_9PEZI</name>
<evidence type="ECO:0000256" key="1">
    <source>
        <dbReference type="ARBA" id="ARBA00022741"/>
    </source>
</evidence>
<comment type="catalytic activity">
    <reaction evidence="5">
        <text>ATP + H2O = ADP + phosphate + H(+)</text>
        <dbReference type="Rhea" id="RHEA:13065"/>
        <dbReference type="ChEBI" id="CHEBI:15377"/>
        <dbReference type="ChEBI" id="CHEBI:15378"/>
        <dbReference type="ChEBI" id="CHEBI:30616"/>
        <dbReference type="ChEBI" id="CHEBI:43474"/>
        <dbReference type="ChEBI" id="CHEBI:456216"/>
        <dbReference type="EC" id="3.6.4.13"/>
    </reaction>
</comment>
<evidence type="ECO:0000256" key="4">
    <source>
        <dbReference type="ARBA" id="ARBA00022884"/>
    </source>
</evidence>
<keyword evidence="1 5" id="KW-0547">Nucleotide-binding</keyword>
<gene>
    <name evidence="7" type="ORF">HDK90DRAFT_508530</name>
</gene>
<dbReference type="PROSITE" id="PS51194">
    <property type="entry name" value="HELICASE_CTER"/>
    <property type="match status" value="1"/>
</dbReference>
<sequence>MTTVHQTTSPSDLSLCEPWACKQCREAFAFHRDTLHYWHCDECTSDDESYDLCSRCAFADLGCGSPLHRLDCWVIQGDEEDERCSSFDIPPYVTDPSACSQEEVDRRRFAIYRVRAQYIVLRRSSCSDRAVEHTKAALEIPAEVPEAVGPPCPWAKYKIPYVLKENLRRVGIAKPTTVQRALLENLGRDDCNPFIRSCFAAGKTTGICISVISYIAYQRAYVGMSSDCDPTAIILCSSSENAMRTIRTLRDLTSESGICAGIALEGKDYGSQCNKLRHSDILVGTIGRLLQITPNLGIQGVKMLVVDDAHQILDASLLERLEALKTEGVIGEKTKFSFVSSFFIESLGRNAEWYHRASQQPPLCLNHEVAIPRKIRRPKLFFKYAQNGYPDYNIIRMIVVLIPGNIVIFANTNEQVESIHEELRDIPLVEARTSKTYKRRREPAHHHVKPKQARIVITTDAFAQGENTRGVDYVIHAHLPSRPASLSSNKKFWHPLARYWERNSRANRTDRLRARSIAFYKDEDVLLFQDLATHMVISRQQSSVEGVVQSFKAHRYITPE</sequence>
<dbReference type="InterPro" id="IPR011545">
    <property type="entry name" value="DEAD/DEAH_box_helicase_dom"/>
</dbReference>
<dbReference type="EMBL" id="JBBWRZ010000003">
    <property type="protein sequence ID" value="KAK8239996.1"/>
    <property type="molecule type" value="Genomic_DNA"/>
</dbReference>
<comment type="similarity">
    <text evidence="5">Belongs to the DEAD box helicase family.</text>
</comment>
<accession>A0ABR1YUY1</accession>
<dbReference type="InterPro" id="IPR001650">
    <property type="entry name" value="Helicase_C-like"/>
</dbReference>
<dbReference type="GO" id="GO:0016787">
    <property type="term" value="F:hydrolase activity"/>
    <property type="evidence" value="ECO:0007669"/>
    <property type="project" value="UniProtKB-KW"/>
</dbReference>
<comment type="domain">
    <text evidence="5">The Q motif is unique to and characteristic of the DEAD box family of RNA helicases and controls ATP binding and hydrolysis.</text>
</comment>
<proteinExistence type="inferred from homology"/>